<evidence type="ECO:0000313" key="9">
    <source>
        <dbReference type="EMBL" id="MYM80441.1"/>
    </source>
</evidence>
<feature type="domain" description="PPIase FKBP-type" evidence="8">
    <location>
        <begin position="196"/>
        <end position="292"/>
    </location>
</feature>
<dbReference type="InterPro" id="IPR046357">
    <property type="entry name" value="PPIase_dom_sf"/>
</dbReference>
<name>A0A6L8ME69_9BURK</name>
<dbReference type="GO" id="GO:0003755">
    <property type="term" value="F:peptidyl-prolyl cis-trans isomerase activity"/>
    <property type="evidence" value="ECO:0007669"/>
    <property type="project" value="UniProtKB-UniRule"/>
</dbReference>
<keyword evidence="3 5" id="KW-0697">Rotamase</keyword>
<evidence type="ECO:0000256" key="6">
    <source>
        <dbReference type="RuleBase" id="RU003915"/>
    </source>
</evidence>
<organism evidence="9 10">
    <name type="scientific">Duganella lactea</name>
    <dbReference type="NCBI Taxonomy" id="2692173"/>
    <lineage>
        <taxon>Bacteria</taxon>
        <taxon>Pseudomonadati</taxon>
        <taxon>Pseudomonadota</taxon>
        <taxon>Betaproteobacteria</taxon>
        <taxon>Burkholderiales</taxon>
        <taxon>Oxalobacteraceae</taxon>
        <taxon>Telluria group</taxon>
        <taxon>Duganella</taxon>
    </lineage>
</organism>
<evidence type="ECO:0000256" key="4">
    <source>
        <dbReference type="ARBA" id="ARBA00023235"/>
    </source>
</evidence>
<dbReference type="PANTHER" id="PTHR43811">
    <property type="entry name" value="FKBP-TYPE PEPTIDYL-PROLYL CIS-TRANS ISOMERASE FKPA"/>
    <property type="match status" value="1"/>
</dbReference>
<dbReference type="Proteomes" id="UP000474565">
    <property type="component" value="Unassembled WGS sequence"/>
</dbReference>
<evidence type="ECO:0000313" key="10">
    <source>
        <dbReference type="Proteomes" id="UP000474565"/>
    </source>
</evidence>
<dbReference type="EMBL" id="WWCP01000001">
    <property type="protein sequence ID" value="MYM80441.1"/>
    <property type="molecule type" value="Genomic_DNA"/>
</dbReference>
<keyword evidence="4 5" id="KW-0413">Isomerase</keyword>
<accession>A0A6L8ME69</accession>
<evidence type="ECO:0000259" key="8">
    <source>
        <dbReference type="PROSITE" id="PS50059"/>
    </source>
</evidence>
<comment type="catalytic activity">
    <reaction evidence="1 5 6">
        <text>[protein]-peptidylproline (omega=180) = [protein]-peptidylproline (omega=0)</text>
        <dbReference type="Rhea" id="RHEA:16237"/>
        <dbReference type="Rhea" id="RHEA-COMP:10747"/>
        <dbReference type="Rhea" id="RHEA-COMP:10748"/>
        <dbReference type="ChEBI" id="CHEBI:83833"/>
        <dbReference type="ChEBI" id="CHEBI:83834"/>
        <dbReference type="EC" id="5.2.1.8"/>
    </reaction>
</comment>
<dbReference type="Pfam" id="PF00254">
    <property type="entry name" value="FKBP_C"/>
    <property type="match status" value="2"/>
</dbReference>
<feature type="chain" id="PRO_5026934163" description="Peptidyl-prolyl cis-trans isomerase" evidence="7">
    <location>
        <begin position="22"/>
        <end position="292"/>
    </location>
</feature>
<feature type="domain" description="PPIase FKBP-type" evidence="8">
    <location>
        <begin position="54"/>
        <end position="166"/>
    </location>
</feature>
<dbReference type="InterPro" id="IPR001179">
    <property type="entry name" value="PPIase_FKBP_dom"/>
</dbReference>
<dbReference type="AlphaFoldDB" id="A0A6L8ME69"/>
<evidence type="ECO:0000256" key="5">
    <source>
        <dbReference type="PROSITE-ProRule" id="PRU00277"/>
    </source>
</evidence>
<dbReference type="SUPFAM" id="SSF54534">
    <property type="entry name" value="FKBP-like"/>
    <property type="match status" value="2"/>
</dbReference>
<protein>
    <recommendedName>
        <fullName evidence="6">Peptidyl-prolyl cis-trans isomerase</fullName>
        <ecNumber evidence="6">5.2.1.8</ecNumber>
    </recommendedName>
</protein>
<evidence type="ECO:0000256" key="1">
    <source>
        <dbReference type="ARBA" id="ARBA00000971"/>
    </source>
</evidence>
<dbReference type="EC" id="5.2.1.8" evidence="6"/>
<dbReference type="PANTHER" id="PTHR43811:SF19">
    <property type="entry name" value="39 KDA FK506-BINDING NUCLEAR PROTEIN"/>
    <property type="match status" value="1"/>
</dbReference>
<sequence length="292" mass="29632">MKAMLQLIVAAACAATLVACGGGDKTPQAVVVAQPDYKLTETAVGTGSVVAAAGDTVTFKYNGYLYNANNAANGYRGDKVRSTYDSNTTFTYTVGVGAGAFTAGIGPGWDMALVGMRAGGTRTAILPANLAYGATAYEAVTANGITYSAIPANSPMVFDFEMVSVTKAVVVTPVPAPTTLVIKDTTTGTGDTAAAGKTLTVAYNLYVYDGGSVTLRSALKETNSNFSFVLGAGAVIKGWDQGLVGMQVGGTRTLTIPPDLAYGAAAQQDAAGNVTIPANSTLVFDISLTAVK</sequence>
<comment type="caution">
    <text evidence="9">The sequence shown here is derived from an EMBL/GenBank/DDBJ whole genome shotgun (WGS) entry which is preliminary data.</text>
</comment>
<dbReference type="PROSITE" id="PS51257">
    <property type="entry name" value="PROKAR_LIPOPROTEIN"/>
    <property type="match status" value="1"/>
</dbReference>
<evidence type="ECO:0000256" key="7">
    <source>
        <dbReference type="SAM" id="SignalP"/>
    </source>
</evidence>
<keyword evidence="7" id="KW-0732">Signal</keyword>
<gene>
    <name evidence="9" type="ORF">GTP44_00510</name>
</gene>
<dbReference type="Gene3D" id="3.10.50.40">
    <property type="match status" value="2"/>
</dbReference>
<feature type="signal peptide" evidence="7">
    <location>
        <begin position="1"/>
        <end position="21"/>
    </location>
</feature>
<dbReference type="PROSITE" id="PS50059">
    <property type="entry name" value="FKBP_PPIASE"/>
    <property type="match status" value="2"/>
</dbReference>
<comment type="similarity">
    <text evidence="2 6">Belongs to the FKBP-type PPIase family.</text>
</comment>
<evidence type="ECO:0000256" key="2">
    <source>
        <dbReference type="ARBA" id="ARBA00006577"/>
    </source>
</evidence>
<reference evidence="9 10" key="1">
    <citation type="submission" date="2019-12" db="EMBL/GenBank/DDBJ databases">
        <title>Novel species isolated from a subtropical stream in China.</title>
        <authorList>
            <person name="Lu H."/>
        </authorList>
    </citation>
    <scope>NUCLEOTIDE SEQUENCE [LARGE SCALE GENOMIC DNA]</scope>
    <source>
        <strain evidence="9 10">FT50W</strain>
    </source>
</reference>
<proteinExistence type="inferred from homology"/>
<evidence type="ECO:0000256" key="3">
    <source>
        <dbReference type="ARBA" id="ARBA00023110"/>
    </source>
</evidence>
<dbReference type="RefSeq" id="WP_161017887.1">
    <property type="nucleotide sequence ID" value="NZ_WWCP01000001.1"/>
</dbReference>